<name>A0A8C3RW95_CHESE</name>
<dbReference type="Pfam" id="PF23171">
    <property type="entry name" value="bHLH_HIF1A"/>
    <property type="match status" value="1"/>
</dbReference>
<evidence type="ECO:0000259" key="7">
    <source>
        <dbReference type="PROSITE" id="PS50888"/>
    </source>
</evidence>
<dbReference type="InterPro" id="IPR021537">
    <property type="entry name" value="HIF_alpha-like"/>
</dbReference>
<feature type="region of interest" description="Disordered" evidence="6">
    <location>
        <begin position="95"/>
        <end position="119"/>
    </location>
</feature>
<dbReference type="PANTHER" id="PTHR23043:SF18">
    <property type="entry name" value="HYPOXIA-INDUCIBLE FACTOR 3-ALPHA"/>
    <property type="match status" value="1"/>
</dbReference>
<feature type="compositionally biased region" description="Pro residues" evidence="6">
    <location>
        <begin position="480"/>
        <end position="492"/>
    </location>
</feature>
<evidence type="ECO:0000256" key="5">
    <source>
        <dbReference type="ARBA" id="ARBA00023242"/>
    </source>
</evidence>
<keyword evidence="9" id="KW-1185">Reference proteome</keyword>
<dbReference type="Proteomes" id="UP000694403">
    <property type="component" value="Unplaced"/>
</dbReference>
<dbReference type="SMART" id="SM00086">
    <property type="entry name" value="PAC"/>
    <property type="match status" value="1"/>
</dbReference>
<dbReference type="GO" id="GO:0000981">
    <property type="term" value="F:DNA-binding transcription factor activity, RNA polymerase II-specific"/>
    <property type="evidence" value="ECO:0007669"/>
    <property type="project" value="TreeGrafter"/>
</dbReference>
<dbReference type="AlphaFoldDB" id="A0A8C3RW95"/>
<keyword evidence="2" id="KW-0805">Transcription regulation</keyword>
<dbReference type="Pfam" id="PF08447">
    <property type="entry name" value="PAS_3"/>
    <property type="match status" value="1"/>
</dbReference>
<dbReference type="InterPro" id="IPR011598">
    <property type="entry name" value="bHLH_dom"/>
</dbReference>
<keyword evidence="5" id="KW-0539">Nucleus</keyword>
<reference evidence="8" key="1">
    <citation type="submission" date="2025-08" db="UniProtKB">
        <authorList>
            <consortium name="Ensembl"/>
        </authorList>
    </citation>
    <scope>IDENTIFICATION</scope>
</reference>
<dbReference type="InterPro" id="IPR013655">
    <property type="entry name" value="PAS_fold_3"/>
</dbReference>
<evidence type="ECO:0000313" key="8">
    <source>
        <dbReference type="Ensembl" id="ENSCSRP00000004106.1"/>
    </source>
</evidence>
<evidence type="ECO:0000256" key="3">
    <source>
        <dbReference type="ARBA" id="ARBA00023125"/>
    </source>
</evidence>
<dbReference type="Gene3D" id="3.30.450.20">
    <property type="entry name" value="PAS domain"/>
    <property type="match status" value="3"/>
</dbReference>
<dbReference type="Ensembl" id="ENSCSRT00000004242.1">
    <property type="protein sequence ID" value="ENSCSRP00000004106.1"/>
    <property type="gene ID" value="ENSCSRG00000003072.1"/>
</dbReference>
<dbReference type="Pfam" id="PF11413">
    <property type="entry name" value="HIF-1"/>
    <property type="match status" value="1"/>
</dbReference>
<keyword evidence="3" id="KW-0238">DNA-binding</keyword>
<dbReference type="PROSITE" id="PS50888">
    <property type="entry name" value="BHLH"/>
    <property type="match status" value="1"/>
</dbReference>
<dbReference type="GO" id="GO:0071456">
    <property type="term" value="P:cellular response to hypoxia"/>
    <property type="evidence" value="ECO:0007669"/>
    <property type="project" value="TreeGrafter"/>
</dbReference>
<keyword evidence="4" id="KW-0804">Transcription</keyword>
<dbReference type="SUPFAM" id="SSF55785">
    <property type="entry name" value="PYP-like sensor domain (PAS domain)"/>
    <property type="match status" value="1"/>
</dbReference>
<evidence type="ECO:0000256" key="2">
    <source>
        <dbReference type="ARBA" id="ARBA00023015"/>
    </source>
</evidence>
<evidence type="ECO:0000313" key="9">
    <source>
        <dbReference type="Proteomes" id="UP000694403"/>
    </source>
</evidence>
<sequence>RSKETEVFYQLAHTLPFARGVSAHLDKASIMRLTISYLRMHKLITSGEWRGQPEQVDACYLKALDGFVMVLTEEGDMAYLSENVSKHLGLTQVSVSGGAGTPPRAGREQGWGLHPRPRFSKKKEVKTERSFSLRMKSTLTSRGRTVNLKSATWKVLHCAGHMRSYTPAQEGPEEGEGAYAEPPLRCLVLICEAIPHPANIETPLDSSTFLSQHSMDMKFTYCDESALGVAAVPGLSLVPSGLIPFLSVLSRPVPSLSPSVSLSGLSPRAALTPPLLPAVLSKGQAVTGQYRFLAKSGGYLWAQTQATVISNSKNSQPESVVCVHFVLSQVEETGVVLSLEQTERQGEGRQTGVPVAPLTPPLPPERRGPRLLAFLRPAHVSEVELQRDPRRFCSPDLQRLLGPIFDPPGARASGEGPPRARSSPRPPEAGRLPQDSAKNAAPVRSLLWGNKETALQDYEGLDLEMLAPYISMDDDFQLSSPPPPPASPPPRPRSSSFHGMSAREPDLPGLPRWGSETSLSQPRSLHQLLTCPTFPPTPSRALELNLEEEGADFLEAAPLKRAHGSEPDGFLLPSLNLVRLAPGWGTTTGLRVSGAWGRVGGGQARGIRERVGEAVRLECLGRDPGGGMG</sequence>
<dbReference type="GO" id="GO:0000977">
    <property type="term" value="F:RNA polymerase II transcription regulatory region sequence-specific DNA binding"/>
    <property type="evidence" value="ECO:0007669"/>
    <property type="project" value="TreeGrafter"/>
</dbReference>
<dbReference type="PANTHER" id="PTHR23043">
    <property type="entry name" value="HYPOXIA-INDUCIBLE FACTOR 1 ALPHA"/>
    <property type="match status" value="1"/>
</dbReference>
<evidence type="ECO:0000256" key="1">
    <source>
        <dbReference type="ARBA" id="ARBA00022737"/>
    </source>
</evidence>
<organism evidence="8 9">
    <name type="scientific">Chelydra serpentina</name>
    <name type="common">Snapping turtle</name>
    <name type="synonym">Testudo serpentina</name>
    <dbReference type="NCBI Taxonomy" id="8475"/>
    <lineage>
        <taxon>Eukaryota</taxon>
        <taxon>Metazoa</taxon>
        <taxon>Chordata</taxon>
        <taxon>Craniata</taxon>
        <taxon>Vertebrata</taxon>
        <taxon>Euteleostomi</taxon>
        <taxon>Archelosauria</taxon>
        <taxon>Testudinata</taxon>
        <taxon>Testudines</taxon>
        <taxon>Cryptodira</taxon>
        <taxon>Durocryptodira</taxon>
        <taxon>Americhelydia</taxon>
        <taxon>Chelydroidea</taxon>
        <taxon>Chelydridae</taxon>
        <taxon>Chelydra</taxon>
    </lineage>
</organism>
<keyword evidence="1" id="KW-0677">Repeat</keyword>
<feature type="region of interest" description="Disordered" evidence="6">
    <location>
        <begin position="398"/>
        <end position="438"/>
    </location>
</feature>
<reference evidence="8" key="2">
    <citation type="submission" date="2025-09" db="UniProtKB">
        <authorList>
            <consortium name="Ensembl"/>
        </authorList>
    </citation>
    <scope>IDENTIFICATION</scope>
</reference>
<dbReference type="InterPro" id="IPR001610">
    <property type="entry name" value="PAC"/>
</dbReference>
<feature type="domain" description="BHLH" evidence="7">
    <location>
        <begin position="1"/>
        <end position="41"/>
    </location>
</feature>
<feature type="region of interest" description="Disordered" evidence="6">
    <location>
        <begin position="342"/>
        <end position="368"/>
    </location>
</feature>
<dbReference type="GO" id="GO:0046983">
    <property type="term" value="F:protein dimerization activity"/>
    <property type="evidence" value="ECO:0007669"/>
    <property type="project" value="InterPro"/>
</dbReference>
<evidence type="ECO:0000256" key="6">
    <source>
        <dbReference type="SAM" id="MobiDB-lite"/>
    </source>
</evidence>
<proteinExistence type="predicted"/>
<evidence type="ECO:0000256" key="4">
    <source>
        <dbReference type="ARBA" id="ARBA00023163"/>
    </source>
</evidence>
<feature type="region of interest" description="Disordered" evidence="6">
    <location>
        <begin position="474"/>
        <end position="521"/>
    </location>
</feature>
<feature type="compositionally biased region" description="Low complexity" evidence="6">
    <location>
        <begin position="413"/>
        <end position="423"/>
    </location>
</feature>
<accession>A0A8C3RW95</accession>
<dbReference type="InterPro" id="IPR035965">
    <property type="entry name" value="PAS-like_dom_sf"/>
</dbReference>
<protein>
    <submittedName>
        <fullName evidence="8">Hypoxia inducible factor 3 subunit alpha</fullName>
    </submittedName>
</protein>